<evidence type="ECO:0000313" key="2">
    <source>
        <dbReference type="Proteomes" id="UP000799291"/>
    </source>
</evidence>
<proteinExistence type="predicted"/>
<dbReference type="EMBL" id="MU005577">
    <property type="protein sequence ID" value="KAF2686230.1"/>
    <property type="molecule type" value="Genomic_DNA"/>
</dbReference>
<gene>
    <name evidence="1" type="ORF">K458DRAFT_298936</name>
</gene>
<sequence>MPNVLVLSFEGFSFSSRQLFEHLLPKLLSRAVVHESLTIQDALHYISSGWPNILLVTDPIITEESDESKRLLAEVVNFTREGCTTILMGFFAAAVNYDRLDEILKDDFGLRWRVSEYTKHDTRLHSLDENLIRASSLVPTFCAKALYLGHVPTAQTIYGGRSGANPNAYAAFARVGLGKLGYIGDVNFTEEPERLILAMCHLDRPEDSGQSMETGAS</sequence>
<protein>
    <submittedName>
        <fullName evidence="1">Uncharacterized protein</fullName>
    </submittedName>
</protein>
<dbReference type="Proteomes" id="UP000799291">
    <property type="component" value="Unassembled WGS sequence"/>
</dbReference>
<evidence type="ECO:0000313" key="1">
    <source>
        <dbReference type="EMBL" id="KAF2686230.1"/>
    </source>
</evidence>
<organism evidence="1 2">
    <name type="scientific">Lentithecium fluviatile CBS 122367</name>
    <dbReference type="NCBI Taxonomy" id="1168545"/>
    <lineage>
        <taxon>Eukaryota</taxon>
        <taxon>Fungi</taxon>
        <taxon>Dikarya</taxon>
        <taxon>Ascomycota</taxon>
        <taxon>Pezizomycotina</taxon>
        <taxon>Dothideomycetes</taxon>
        <taxon>Pleosporomycetidae</taxon>
        <taxon>Pleosporales</taxon>
        <taxon>Massarineae</taxon>
        <taxon>Lentitheciaceae</taxon>
        <taxon>Lentithecium</taxon>
    </lineage>
</organism>
<keyword evidence="2" id="KW-1185">Reference proteome</keyword>
<dbReference type="AlphaFoldDB" id="A0A6G1J7Q0"/>
<reference evidence="1" key="1">
    <citation type="journal article" date="2020" name="Stud. Mycol.">
        <title>101 Dothideomycetes genomes: a test case for predicting lifestyles and emergence of pathogens.</title>
        <authorList>
            <person name="Haridas S."/>
            <person name="Albert R."/>
            <person name="Binder M."/>
            <person name="Bloem J."/>
            <person name="Labutti K."/>
            <person name="Salamov A."/>
            <person name="Andreopoulos B."/>
            <person name="Baker S."/>
            <person name="Barry K."/>
            <person name="Bills G."/>
            <person name="Bluhm B."/>
            <person name="Cannon C."/>
            <person name="Castanera R."/>
            <person name="Culley D."/>
            <person name="Daum C."/>
            <person name="Ezra D."/>
            <person name="Gonzalez J."/>
            <person name="Henrissat B."/>
            <person name="Kuo A."/>
            <person name="Liang C."/>
            <person name="Lipzen A."/>
            <person name="Lutzoni F."/>
            <person name="Magnuson J."/>
            <person name="Mondo S."/>
            <person name="Nolan M."/>
            <person name="Ohm R."/>
            <person name="Pangilinan J."/>
            <person name="Park H.-J."/>
            <person name="Ramirez L."/>
            <person name="Alfaro M."/>
            <person name="Sun H."/>
            <person name="Tritt A."/>
            <person name="Yoshinaga Y."/>
            <person name="Zwiers L.-H."/>
            <person name="Turgeon B."/>
            <person name="Goodwin S."/>
            <person name="Spatafora J."/>
            <person name="Crous P."/>
            <person name="Grigoriev I."/>
        </authorList>
    </citation>
    <scope>NUCLEOTIDE SEQUENCE</scope>
    <source>
        <strain evidence="1">CBS 122367</strain>
    </source>
</reference>
<name>A0A6G1J7Q0_9PLEO</name>
<accession>A0A6G1J7Q0</accession>
<dbReference type="OrthoDB" id="167809at2759"/>